<dbReference type="GO" id="GO:0003841">
    <property type="term" value="F:1-acylglycerol-3-phosphate O-acyltransferase activity"/>
    <property type="evidence" value="ECO:0007669"/>
    <property type="project" value="TreeGrafter"/>
</dbReference>
<name>A0A0X8X6X7_HALHR</name>
<dbReference type="Pfam" id="PF01553">
    <property type="entry name" value="Acyltransferase"/>
    <property type="match status" value="1"/>
</dbReference>
<dbReference type="InterPro" id="IPR002123">
    <property type="entry name" value="Plipid/glycerol_acylTrfase"/>
</dbReference>
<dbReference type="PANTHER" id="PTHR10434:SF40">
    <property type="entry name" value="1-ACYL-SN-GLYCEROL-3-PHOSPHATE ACYLTRANSFERASE"/>
    <property type="match status" value="1"/>
</dbReference>
<protein>
    <submittedName>
        <fullName evidence="5">1-acyl-sn-glycerol-3-phosphate acyltransferase</fullName>
    </submittedName>
</protein>
<sequence length="133" mass="14781">MRIPFFGWGLSLLRPIAIDRGATSNARQQVLEQGIERLNSGLWVLIFPEGTRVSPGEKARYQGGGVQLAIKSERPIVPVAHNAGKHWPRRSFLRYPGTIDVVIGPPIETRGRTKGEVLAQVESWIEGEMVKLD</sequence>
<evidence type="ECO:0000256" key="3">
    <source>
        <dbReference type="ARBA" id="ARBA00023315"/>
    </source>
</evidence>
<organism evidence="5 6">
    <name type="scientific">Halorhodospira halochloris</name>
    <name type="common">Ectothiorhodospira halochloris</name>
    <dbReference type="NCBI Taxonomy" id="1052"/>
    <lineage>
        <taxon>Bacteria</taxon>
        <taxon>Pseudomonadati</taxon>
        <taxon>Pseudomonadota</taxon>
        <taxon>Gammaproteobacteria</taxon>
        <taxon>Chromatiales</taxon>
        <taxon>Ectothiorhodospiraceae</taxon>
        <taxon>Halorhodospira</taxon>
    </lineage>
</organism>
<keyword evidence="6" id="KW-1185">Reference proteome</keyword>
<dbReference type="SMART" id="SM00563">
    <property type="entry name" value="PlsC"/>
    <property type="match status" value="1"/>
</dbReference>
<dbReference type="CDD" id="cd07989">
    <property type="entry name" value="LPLAT_AGPAT-like"/>
    <property type="match status" value="1"/>
</dbReference>
<dbReference type="GO" id="GO:0006654">
    <property type="term" value="P:phosphatidic acid biosynthetic process"/>
    <property type="evidence" value="ECO:0007669"/>
    <property type="project" value="TreeGrafter"/>
</dbReference>
<gene>
    <name evidence="5" type="ORF">HH1059_00050</name>
</gene>
<dbReference type="Proteomes" id="UP000218890">
    <property type="component" value="Chromosome"/>
</dbReference>
<keyword evidence="3 5" id="KW-0012">Acyltransferase</keyword>
<evidence type="ECO:0000256" key="2">
    <source>
        <dbReference type="ARBA" id="ARBA00022679"/>
    </source>
</evidence>
<keyword evidence="2" id="KW-0808">Transferase</keyword>
<comment type="pathway">
    <text evidence="1">Lipid metabolism.</text>
</comment>
<dbReference type="AlphaFoldDB" id="A0A0X8X6X7"/>
<evidence type="ECO:0000259" key="4">
    <source>
        <dbReference type="SMART" id="SM00563"/>
    </source>
</evidence>
<dbReference type="PANTHER" id="PTHR10434">
    <property type="entry name" value="1-ACYL-SN-GLYCEROL-3-PHOSPHATE ACYLTRANSFERASE"/>
    <property type="match status" value="1"/>
</dbReference>
<proteinExistence type="predicted"/>
<reference evidence="5" key="1">
    <citation type="submission" date="2016-02" db="EMBL/GenBank/DDBJ databases">
        <title>Halorhodospira halochloris DSM-1059 complete genome, version 2.</title>
        <authorList>
            <person name="Tsukatani Y."/>
        </authorList>
    </citation>
    <scope>NUCLEOTIDE SEQUENCE</scope>
    <source>
        <strain evidence="5">DSM 1059</strain>
    </source>
</reference>
<dbReference type="EMBL" id="AP017372">
    <property type="protein sequence ID" value="BAU56674.2"/>
    <property type="molecule type" value="Genomic_DNA"/>
</dbReference>
<dbReference type="KEGG" id="hhk:HH1059_00050"/>
<feature type="domain" description="Phospholipid/glycerol acyltransferase" evidence="4">
    <location>
        <begin position="1"/>
        <end position="84"/>
    </location>
</feature>
<accession>A0A0X8X6X7</accession>
<evidence type="ECO:0000313" key="6">
    <source>
        <dbReference type="Proteomes" id="UP000218890"/>
    </source>
</evidence>
<evidence type="ECO:0000256" key="1">
    <source>
        <dbReference type="ARBA" id="ARBA00005189"/>
    </source>
</evidence>
<evidence type="ECO:0000313" key="5">
    <source>
        <dbReference type="EMBL" id="BAU56674.2"/>
    </source>
</evidence>
<dbReference type="SUPFAM" id="SSF69593">
    <property type="entry name" value="Glycerol-3-phosphate (1)-acyltransferase"/>
    <property type="match status" value="1"/>
</dbReference>